<dbReference type="InterPro" id="IPR044957">
    <property type="entry name" value="Ribosomal_bL32_bact"/>
</dbReference>
<keyword evidence="3 5" id="KW-0687">Ribonucleoprotein</keyword>
<dbReference type="Pfam" id="PF01783">
    <property type="entry name" value="Ribosomal_L32p"/>
    <property type="match status" value="1"/>
</dbReference>
<evidence type="ECO:0000256" key="4">
    <source>
        <dbReference type="ARBA" id="ARBA00035178"/>
    </source>
</evidence>
<organism evidence="6 7">
    <name type="scientific">Streptoalloteichus hindustanus</name>
    <dbReference type="NCBI Taxonomy" id="2017"/>
    <lineage>
        <taxon>Bacteria</taxon>
        <taxon>Bacillati</taxon>
        <taxon>Actinomycetota</taxon>
        <taxon>Actinomycetes</taxon>
        <taxon>Pseudonocardiales</taxon>
        <taxon>Pseudonocardiaceae</taxon>
        <taxon>Streptoalloteichus</taxon>
    </lineage>
</organism>
<dbReference type="HAMAP" id="MF_00340">
    <property type="entry name" value="Ribosomal_bL32"/>
    <property type="match status" value="1"/>
</dbReference>
<dbReference type="GO" id="GO:0006412">
    <property type="term" value="P:translation"/>
    <property type="evidence" value="ECO:0007669"/>
    <property type="project" value="UniProtKB-UniRule"/>
</dbReference>
<dbReference type="GO" id="GO:0003735">
    <property type="term" value="F:structural constituent of ribosome"/>
    <property type="evidence" value="ECO:0007669"/>
    <property type="project" value="InterPro"/>
</dbReference>
<proteinExistence type="inferred from homology"/>
<name>A0A1M5GUB0_STRHI</name>
<dbReference type="NCBIfam" id="TIGR01031">
    <property type="entry name" value="rpmF_bact"/>
    <property type="match status" value="1"/>
</dbReference>
<protein>
    <recommendedName>
        <fullName evidence="4 5">Large ribosomal subunit protein bL32</fullName>
    </recommendedName>
</protein>
<dbReference type="STRING" id="2017.SAMN05444320_106270"/>
<dbReference type="InterPro" id="IPR011332">
    <property type="entry name" value="Ribosomal_zn-bd"/>
</dbReference>
<evidence type="ECO:0000256" key="2">
    <source>
        <dbReference type="ARBA" id="ARBA00022980"/>
    </source>
</evidence>
<dbReference type="RefSeq" id="WP_073485467.1">
    <property type="nucleotide sequence ID" value="NZ_FQVN01000006.1"/>
</dbReference>
<dbReference type="PANTHER" id="PTHR35534:SF1">
    <property type="entry name" value="LARGE RIBOSOMAL SUBUNIT PROTEIN BL32"/>
    <property type="match status" value="1"/>
</dbReference>
<dbReference type="EMBL" id="FQVN01000006">
    <property type="protein sequence ID" value="SHG07268.1"/>
    <property type="molecule type" value="Genomic_DNA"/>
</dbReference>
<dbReference type="SUPFAM" id="SSF57829">
    <property type="entry name" value="Zn-binding ribosomal proteins"/>
    <property type="match status" value="1"/>
</dbReference>
<evidence type="ECO:0000313" key="6">
    <source>
        <dbReference type="EMBL" id="SHG07268.1"/>
    </source>
</evidence>
<dbReference type="PANTHER" id="PTHR35534">
    <property type="entry name" value="50S RIBOSOMAL PROTEIN L32"/>
    <property type="match status" value="1"/>
</dbReference>
<gene>
    <name evidence="5" type="primary">rpmF</name>
    <name evidence="6" type="ORF">SAMN05444320_106270</name>
</gene>
<sequence length="60" mass="6704">MAVPKRKMSRANTRSRRAQWKTSAPVLVACSNRACRQPKLQHVACPHCGTYDGRQVVQPA</sequence>
<keyword evidence="2 5" id="KW-0689">Ribosomal protein</keyword>
<dbReference type="GO" id="GO:0015934">
    <property type="term" value="C:large ribosomal subunit"/>
    <property type="evidence" value="ECO:0007669"/>
    <property type="project" value="InterPro"/>
</dbReference>
<evidence type="ECO:0000256" key="3">
    <source>
        <dbReference type="ARBA" id="ARBA00023274"/>
    </source>
</evidence>
<accession>A0A1M5GUB0</accession>
<evidence type="ECO:0000256" key="1">
    <source>
        <dbReference type="ARBA" id="ARBA00008560"/>
    </source>
</evidence>
<evidence type="ECO:0000256" key="5">
    <source>
        <dbReference type="HAMAP-Rule" id="MF_00340"/>
    </source>
</evidence>
<evidence type="ECO:0000313" key="7">
    <source>
        <dbReference type="Proteomes" id="UP000184501"/>
    </source>
</evidence>
<dbReference type="Proteomes" id="UP000184501">
    <property type="component" value="Unassembled WGS sequence"/>
</dbReference>
<dbReference type="InterPro" id="IPR002677">
    <property type="entry name" value="Ribosomal_bL32"/>
</dbReference>
<keyword evidence="7" id="KW-1185">Reference proteome</keyword>
<reference evidence="6 7" key="1">
    <citation type="submission" date="2016-11" db="EMBL/GenBank/DDBJ databases">
        <authorList>
            <person name="Jaros S."/>
            <person name="Januszkiewicz K."/>
            <person name="Wedrychowicz H."/>
        </authorList>
    </citation>
    <scope>NUCLEOTIDE SEQUENCE [LARGE SCALE GENOMIC DNA]</scope>
    <source>
        <strain evidence="6 7">DSM 44523</strain>
    </source>
</reference>
<dbReference type="AlphaFoldDB" id="A0A1M5GUB0"/>
<comment type="similarity">
    <text evidence="1 5">Belongs to the bacterial ribosomal protein bL32 family.</text>
</comment>
<dbReference type="OrthoDB" id="9807363at2"/>